<name>A0ABS7XV37_9FLAO</name>
<sequence>MRRNNQNLQYYSALGFYKEGKRLAQQFDKKIGNENLEFVSVSTVCYSFSAELLLKLLIHMVTNQTINNEHKLEELFNKLPGEFKLKIENSYQEKSKIKNDNLRPIKFSFNSFSGNEEDSKDINNITQLSVMDLLRIHNESFVKWRYLYEIKKDEYYSFEYNFKLMDDFVNAVLDVIKESIVK</sequence>
<accession>A0ABS7XV37</accession>
<dbReference type="RefSeq" id="WP_224531883.1">
    <property type="nucleotide sequence ID" value="NZ_JAIUJR010000018.1"/>
</dbReference>
<organism evidence="1 2">
    <name type="scientific">Winogradskyella alexanderae</name>
    <dbReference type="NCBI Taxonomy" id="2877123"/>
    <lineage>
        <taxon>Bacteria</taxon>
        <taxon>Pseudomonadati</taxon>
        <taxon>Bacteroidota</taxon>
        <taxon>Flavobacteriia</taxon>
        <taxon>Flavobacteriales</taxon>
        <taxon>Flavobacteriaceae</taxon>
        <taxon>Winogradskyella</taxon>
    </lineage>
</organism>
<evidence type="ECO:0000313" key="1">
    <source>
        <dbReference type="EMBL" id="MCA0133894.1"/>
    </source>
</evidence>
<evidence type="ECO:0000313" key="2">
    <source>
        <dbReference type="Proteomes" id="UP001198901"/>
    </source>
</evidence>
<keyword evidence="2" id="KW-1185">Reference proteome</keyword>
<reference evidence="2" key="1">
    <citation type="submission" date="2023-07" db="EMBL/GenBank/DDBJ databases">
        <authorList>
            <person name="Yue Y."/>
        </authorList>
    </citation>
    <scope>NUCLEOTIDE SEQUENCE [LARGE SCALE GENOMIC DNA]</scope>
    <source>
        <strain evidence="2">D23</strain>
    </source>
</reference>
<gene>
    <name evidence="1" type="ORF">LBU54_14955</name>
</gene>
<proteinExistence type="predicted"/>
<dbReference type="EMBL" id="JAIUJR010000018">
    <property type="protein sequence ID" value="MCA0133894.1"/>
    <property type="molecule type" value="Genomic_DNA"/>
</dbReference>
<dbReference type="Proteomes" id="UP001198901">
    <property type="component" value="Unassembled WGS sequence"/>
</dbReference>
<protein>
    <recommendedName>
        <fullName evidence="3">HEPN domain-containing protein</fullName>
    </recommendedName>
</protein>
<comment type="caution">
    <text evidence="1">The sequence shown here is derived from an EMBL/GenBank/DDBJ whole genome shotgun (WGS) entry which is preliminary data.</text>
</comment>
<evidence type="ECO:0008006" key="3">
    <source>
        <dbReference type="Google" id="ProtNLM"/>
    </source>
</evidence>